<evidence type="ECO:0000256" key="1">
    <source>
        <dbReference type="ARBA" id="ARBA00023172"/>
    </source>
</evidence>
<organism evidence="2 3">
    <name type="scientific">Clostridium botulinum</name>
    <dbReference type="NCBI Taxonomy" id="1491"/>
    <lineage>
        <taxon>Bacteria</taxon>
        <taxon>Bacillati</taxon>
        <taxon>Bacillota</taxon>
        <taxon>Clostridia</taxon>
        <taxon>Eubacteriales</taxon>
        <taxon>Clostridiaceae</taxon>
        <taxon>Clostridium</taxon>
    </lineage>
</organism>
<keyword evidence="1" id="KW-0233">DNA recombination</keyword>
<protein>
    <submittedName>
        <fullName evidence="2">Integrase</fullName>
    </submittedName>
</protein>
<dbReference type="PROSITE" id="PS51898">
    <property type="entry name" value="TYR_RECOMBINASE"/>
    <property type="match status" value="1"/>
</dbReference>
<dbReference type="InterPro" id="IPR011010">
    <property type="entry name" value="DNA_brk_join_enz"/>
</dbReference>
<dbReference type="PANTHER" id="PTHR30349">
    <property type="entry name" value="PHAGE INTEGRASE-RELATED"/>
    <property type="match status" value="1"/>
</dbReference>
<dbReference type="GO" id="GO:0003677">
    <property type="term" value="F:DNA binding"/>
    <property type="evidence" value="ECO:0007669"/>
    <property type="project" value="InterPro"/>
</dbReference>
<dbReference type="SUPFAM" id="SSF56349">
    <property type="entry name" value="DNA breaking-rejoining enzymes"/>
    <property type="match status" value="1"/>
</dbReference>
<name>A0A6B4JIM0_CLOBO</name>
<sequence>MDEDKKRNWEKGTALPIPDNKYKRFKETLIEHSKKYADRNITLFLLARATGYRLGDLVGLTIGEIDDALSEGFFLIQESKQFKQWQSSLAEHPNRKKPDKRKAIIGSSLKKYLEEYIKNKKRKEFAFPSNKGEGDEYISQKSYSAILKDVGEKIGLKHISGHSPRKTYATTIYENSNHNIEKVRVALNHQSIEETKRYLGLKDIMLEDAGKIADKDL</sequence>
<dbReference type="Gene3D" id="1.10.443.10">
    <property type="entry name" value="Intergrase catalytic core"/>
    <property type="match status" value="1"/>
</dbReference>
<accession>A0A6B4JIM0</accession>
<gene>
    <name evidence="2" type="ORF">FDG31_15445</name>
</gene>
<evidence type="ECO:0000313" key="2">
    <source>
        <dbReference type="EMBL" id="NFV27528.1"/>
    </source>
</evidence>
<dbReference type="GO" id="GO:0006310">
    <property type="term" value="P:DNA recombination"/>
    <property type="evidence" value="ECO:0007669"/>
    <property type="project" value="UniProtKB-KW"/>
</dbReference>
<dbReference type="GO" id="GO:0015074">
    <property type="term" value="P:DNA integration"/>
    <property type="evidence" value="ECO:0007669"/>
    <property type="project" value="InterPro"/>
</dbReference>
<dbReference type="InterPro" id="IPR050090">
    <property type="entry name" value="Tyrosine_recombinase_XerCD"/>
</dbReference>
<dbReference type="PANTHER" id="PTHR30349:SF82">
    <property type="entry name" value="INTEGRASE_RECOMBINASE YOEC-RELATED"/>
    <property type="match status" value="1"/>
</dbReference>
<comment type="caution">
    <text evidence="2">The sequence shown here is derived from an EMBL/GenBank/DDBJ whole genome shotgun (WGS) entry which is preliminary data.</text>
</comment>
<dbReference type="InterPro" id="IPR002104">
    <property type="entry name" value="Integrase_catalytic"/>
</dbReference>
<dbReference type="AlphaFoldDB" id="A0A6B4JIM0"/>
<dbReference type="InterPro" id="IPR013762">
    <property type="entry name" value="Integrase-like_cat_sf"/>
</dbReference>
<dbReference type="Pfam" id="PF00589">
    <property type="entry name" value="Phage_integrase"/>
    <property type="match status" value="1"/>
</dbReference>
<proteinExistence type="predicted"/>
<dbReference type="EMBL" id="SXFB01000016">
    <property type="protein sequence ID" value="NFV27528.1"/>
    <property type="molecule type" value="Genomic_DNA"/>
</dbReference>
<dbReference type="Proteomes" id="UP000486903">
    <property type="component" value="Unassembled WGS sequence"/>
</dbReference>
<reference evidence="2 3" key="1">
    <citation type="submission" date="2019-04" db="EMBL/GenBank/DDBJ databases">
        <title>Genome sequencing of Clostridium botulinum Groups I-IV and Clostridium butyricum.</title>
        <authorList>
            <person name="Brunt J."/>
            <person name="Van Vliet A.H.M."/>
            <person name="Stringer S.C."/>
            <person name="Carter A.T."/>
            <person name="Peck M.W."/>
        </authorList>
    </citation>
    <scope>NUCLEOTIDE SEQUENCE [LARGE SCALE GENOMIC DNA]</scope>
    <source>
        <strain evidence="2 3">BL81</strain>
    </source>
</reference>
<evidence type="ECO:0000313" key="3">
    <source>
        <dbReference type="Proteomes" id="UP000486903"/>
    </source>
</evidence>